<evidence type="ECO:0000256" key="2">
    <source>
        <dbReference type="ARBA" id="ARBA00009773"/>
    </source>
</evidence>
<feature type="transmembrane region" description="Helical" evidence="6">
    <location>
        <begin position="196"/>
        <end position="217"/>
    </location>
</feature>
<dbReference type="Pfam" id="PF01594">
    <property type="entry name" value="AI-2E_transport"/>
    <property type="match status" value="1"/>
</dbReference>
<keyword evidence="4 6" id="KW-1133">Transmembrane helix</keyword>
<dbReference type="PANTHER" id="PTHR21716:SF62">
    <property type="entry name" value="TRANSPORT PROTEIN YDBI-RELATED"/>
    <property type="match status" value="1"/>
</dbReference>
<keyword evidence="5 6" id="KW-0472">Membrane</keyword>
<comment type="similarity">
    <text evidence="2">Belongs to the autoinducer-2 exporter (AI-2E) (TC 2.A.86) family.</text>
</comment>
<dbReference type="Proteomes" id="UP001290455">
    <property type="component" value="Unassembled WGS sequence"/>
</dbReference>
<evidence type="ECO:0000256" key="4">
    <source>
        <dbReference type="ARBA" id="ARBA00022989"/>
    </source>
</evidence>
<sequence length="333" mass="37858">MKNWLKQSYAQKIMAIGILILALYLLRHVINLILLTFIFTYLFHTIYSVLGNRTNIYPKFALLLVYGTFVSLIGFIGYKYAPIIVKQIGDIFMQISDFRLTDYEENIHPTLYEALVGLDIGHYVRELGNKVLTSIAGISSFVLQVLIALVLSFFFILDKERILLFLKKFEFSKVDFLYKYYKEFGQNFLNTFGKVVQVQIIIAAANAVLSFIGLWIIGFPQLLGLTIMIFFLGLIPVAGVIISLVPLSIIAFQIGGVVKVLHVLVMVMVVHAVENYFLNPKLYSLKMKLPIFFTFAILIISEHIMGVWGLLLGIPLFMFALDMLKVPTEGKDE</sequence>
<dbReference type="PANTHER" id="PTHR21716">
    <property type="entry name" value="TRANSMEMBRANE PROTEIN"/>
    <property type="match status" value="1"/>
</dbReference>
<feature type="transmembrane region" description="Helical" evidence="6">
    <location>
        <begin position="229"/>
        <end position="254"/>
    </location>
</feature>
<feature type="transmembrane region" description="Helical" evidence="6">
    <location>
        <begin position="260"/>
        <end position="278"/>
    </location>
</feature>
<feature type="transmembrane region" description="Helical" evidence="6">
    <location>
        <begin position="290"/>
        <end position="321"/>
    </location>
</feature>
<gene>
    <name evidence="7" type="ORF">SM124_22605</name>
</gene>
<accession>A0ABU5J4X6</accession>
<feature type="transmembrane region" description="Helical" evidence="6">
    <location>
        <begin position="56"/>
        <end position="78"/>
    </location>
</feature>
<dbReference type="RefSeq" id="WP_322448752.1">
    <property type="nucleotide sequence ID" value="NZ_JAXOFX010000026.1"/>
</dbReference>
<feature type="transmembrane region" description="Helical" evidence="6">
    <location>
        <begin position="12"/>
        <end position="44"/>
    </location>
</feature>
<protein>
    <submittedName>
        <fullName evidence="7">AI-2E family transporter</fullName>
    </submittedName>
</protein>
<name>A0ABU5J4X6_9BACI</name>
<evidence type="ECO:0000313" key="7">
    <source>
        <dbReference type="EMBL" id="MDZ5474470.1"/>
    </source>
</evidence>
<evidence type="ECO:0000256" key="3">
    <source>
        <dbReference type="ARBA" id="ARBA00022692"/>
    </source>
</evidence>
<evidence type="ECO:0000256" key="6">
    <source>
        <dbReference type="SAM" id="Phobius"/>
    </source>
</evidence>
<reference evidence="7 8" key="1">
    <citation type="submission" date="2023-11" db="EMBL/GenBank/DDBJ databases">
        <title>Bacillus jintuensis, isolated from a mudflat on the Beibu Gulf coast.</title>
        <authorList>
            <person name="Li M."/>
        </authorList>
    </citation>
    <scope>NUCLEOTIDE SEQUENCE [LARGE SCALE GENOMIC DNA]</scope>
    <source>
        <strain evidence="7 8">31A1R</strain>
    </source>
</reference>
<evidence type="ECO:0000256" key="5">
    <source>
        <dbReference type="ARBA" id="ARBA00023136"/>
    </source>
</evidence>
<evidence type="ECO:0000313" key="8">
    <source>
        <dbReference type="Proteomes" id="UP001290455"/>
    </source>
</evidence>
<dbReference type="InterPro" id="IPR002549">
    <property type="entry name" value="AI-2E-like"/>
</dbReference>
<keyword evidence="8" id="KW-1185">Reference proteome</keyword>
<feature type="transmembrane region" description="Helical" evidence="6">
    <location>
        <begin position="135"/>
        <end position="157"/>
    </location>
</feature>
<keyword evidence="3 6" id="KW-0812">Transmembrane</keyword>
<comment type="caution">
    <text evidence="7">The sequence shown here is derived from an EMBL/GenBank/DDBJ whole genome shotgun (WGS) entry which is preliminary data.</text>
</comment>
<dbReference type="EMBL" id="JAXOFX010000026">
    <property type="protein sequence ID" value="MDZ5474470.1"/>
    <property type="molecule type" value="Genomic_DNA"/>
</dbReference>
<organism evidence="7 8">
    <name type="scientific">Robertmurraya mangrovi</name>
    <dbReference type="NCBI Taxonomy" id="3098077"/>
    <lineage>
        <taxon>Bacteria</taxon>
        <taxon>Bacillati</taxon>
        <taxon>Bacillota</taxon>
        <taxon>Bacilli</taxon>
        <taxon>Bacillales</taxon>
        <taxon>Bacillaceae</taxon>
        <taxon>Robertmurraya</taxon>
    </lineage>
</organism>
<evidence type="ECO:0000256" key="1">
    <source>
        <dbReference type="ARBA" id="ARBA00004141"/>
    </source>
</evidence>
<comment type="subcellular location">
    <subcellularLocation>
        <location evidence="1">Membrane</location>
        <topology evidence="1">Multi-pass membrane protein</topology>
    </subcellularLocation>
</comment>
<proteinExistence type="inferred from homology"/>